<evidence type="ECO:0000256" key="2">
    <source>
        <dbReference type="ARBA" id="ARBA00022741"/>
    </source>
</evidence>
<accession>A0A7W7H0R4</accession>
<dbReference type="RefSeq" id="WP_185042171.1">
    <property type="nucleotide sequence ID" value="NZ_BAABFG010000005.1"/>
</dbReference>
<evidence type="ECO:0000256" key="5">
    <source>
        <dbReference type="HAMAP-Rule" id="MF_01609"/>
    </source>
</evidence>
<keyword evidence="2 5" id="KW-0547">Nucleotide-binding</keyword>
<dbReference type="Gene3D" id="3.30.590.20">
    <property type="match status" value="1"/>
</dbReference>
<dbReference type="Pfam" id="PF04107">
    <property type="entry name" value="GCS2"/>
    <property type="match status" value="1"/>
</dbReference>
<keyword evidence="1 5" id="KW-0436">Ligase</keyword>
<dbReference type="NCBIfam" id="NF010041">
    <property type="entry name" value="PRK13517.1-1"/>
    <property type="match status" value="1"/>
</dbReference>
<dbReference type="HAMAP" id="MF_01609">
    <property type="entry name" value="Glu_cys_ligase_2"/>
    <property type="match status" value="1"/>
</dbReference>
<dbReference type="GO" id="GO:0004357">
    <property type="term" value="F:glutamate-cysteine ligase activity"/>
    <property type="evidence" value="ECO:0007669"/>
    <property type="project" value="UniProtKB-EC"/>
</dbReference>
<dbReference type="Proteomes" id="UP000546162">
    <property type="component" value="Unassembled WGS sequence"/>
</dbReference>
<comment type="similarity">
    <text evidence="5">Belongs to the glutamate--cysteine ligase type 2 family. YbdK subfamily.</text>
</comment>
<dbReference type="AlphaFoldDB" id="A0A7W7H0R4"/>
<dbReference type="PANTHER" id="PTHR36510:SF1">
    <property type="entry name" value="GLUTAMATE--CYSTEINE LIGASE 2-RELATED"/>
    <property type="match status" value="1"/>
</dbReference>
<protein>
    <recommendedName>
        <fullName evidence="5">Putative glutamate--cysteine ligase 2</fullName>
        <ecNumber evidence="5">6.3.2.2</ecNumber>
    </recommendedName>
    <alternativeName>
        <fullName evidence="5">Gamma-glutamylcysteine synthetase 2</fullName>
        <shortName evidence="5">GCS 2</shortName>
        <shortName evidence="5">Gamma-GCS 2</shortName>
    </alternativeName>
</protein>
<dbReference type="InterPro" id="IPR011793">
    <property type="entry name" value="YbdK"/>
</dbReference>
<dbReference type="GO" id="GO:0042398">
    <property type="term" value="P:modified amino acid biosynthetic process"/>
    <property type="evidence" value="ECO:0007669"/>
    <property type="project" value="InterPro"/>
</dbReference>
<comment type="catalytic activity">
    <reaction evidence="4 5">
        <text>L-cysteine + L-glutamate + ATP = gamma-L-glutamyl-L-cysteine + ADP + phosphate + H(+)</text>
        <dbReference type="Rhea" id="RHEA:13285"/>
        <dbReference type="ChEBI" id="CHEBI:15378"/>
        <dbReference type="ChEBI" id="CHEBI:29985"/>
        <dbReference type="ChEBI" id="CHEBI:30616"/>
        <dbReference type="ChEBI" id="CHEBI:35235"/>
        <dbReference type="ChEBI" id="CHEBI:43474"/>
        <dbReference type="ChEBI" id="CHEBI:58173"/>
        <dbReference type="ChEBI" id="CHEBI:456216"/>
        <dbReference type="EC" id="6.3.2.2"/>
    </reaction>
</comment>
<dbReference type="EMBL" id="JACHNB010000001">
    <property type="protein sequence ID" value="MBB4741719.1"/>
    <property type="molecule type" value="Genomic_DNA"/>
</dbReference>
<reference evidence="6 7" key="1">
    <citation type="submission" date="2020-08" db="EMBL/GenBank/DDBJ databases">
        <title>Sequencing the genomes of 1000 actinobacteria strains.</title>
        <authorList>
            <person name="Klenk H.-P."/>
        </authorList>
    </citation>
    <scope>NUCLEOTIDE SEQUENCE [LARGE SCALE GENOMIC DNA]</scope>
    <source>
        <strain evidence="6 7">DSM 45809</strain>
    </source>
</reference>
<dbReference type="InterPro" id="IPR006336">
    <property type="entry name" value="GCS2"/>
</dbReference>
<evidence type="ECO:0000313" key="6">
    <source>
        <dbReference type="EMBL" id="MBB4741719.1"/>
    </source>
</evidence>
<evidence type="ECO:0000313" key="7">
    <source>
        <dbReference type="Proteomes" id="UP000546162"/>
    </source>
</evidence>
<comment type="function">
    <text evidence="5">ATP-dependent carboxylate-amine ligase which exhibits weak glutamate--cysteine ligase activity.</text>
</comment>
<keyword evidence="7" id="KW-1185">Reference proteome</keyword>
<dbReference type="InterPro" id="IPR050141">
    <property type="entry name" value="GCL_type2/YbdK_subfam"/>
</dbReference>
<proteinExistence type="inferred from homology"/>
<dbReference type="GO" id="GO:0005524">
    <property type="term" value="F:ATP binding"/>
    <property type="evidence" value="ECO:0007669"/>
    <property type="project" value="UniProtKB-KW"/>
</dbReference>
<dbReference type="PANTHER" id="PTHR36510">
    <property type="entry name" value="GLUTAMATE--CYSTEINE LIGASE 2-RELATED"/>
    <property type="match status" value="1"/>
</dbReference>
<evidence type="ECO:0000256" key="3">
    <source>
        <dbReference type="ARBA" id="ARBA00022840"/>
    </source>
</evidence>
<evidence type="ECO:0000256" key="4">
    <source>
        <dbReference type="ARBA" id="ARBA00048819"/>
    </source>
</evidence>
<dbReference type="EC" id="6.3.2.2" evidence="5"/>
<dbReference type="InterPro" id="IPR014746">
    <property type="entry name" value="Gln_synth/guanido_kin_cat_dom"/>
</dbReference>
<dbReference type="NCBIfam" id="TIGR02050">
    <property type="entry name" value="gshA_cyan_rel"/>
    <property type="match status" value="1"/>
</dbReference>
<evidence type="ECO:0000256" key="1">
    <source>
        <dbReference type="ARBA" id="ARBA00022598"/>
    </source>
</evidence>
<sequence>MLAQAPTVGVEEEFLLLDPVTGENLPVAEQVLGALPPAARRQSSLEFRRSMVELVTPVCAGLDEVRDALTGLRHAATTAAERAGAHLVAVGATPVAEPQPAVADEPRYRAIVERYGPIALDAAVCGCHVHVGVADRELAVRVCNQLRVWLPTLQALTANSPFYAGTDTGYASWRCTQLERWPSLGPTPYFESAEDYDRTVDALIVSGVILDAAMVYWYARPSARYPTVEVRVADACPTVADAVLLAGLVRALVATAIDQLRHDAPEPPIRDCLLTAAHWHAAHDGLGGTLIDPRTGAARPAWDLVDELVTTVTPALRRHGDLVRVTAGLARLRRQGTGAARQRRLFQRAASLPELLNTLAEH</sequence>
<name>A0A7W7H0R4_9ACTN</name>
<comment type="caution">
    <text evidence="6">The sequence shown here is derived from an EMBL/GenBank/DDBJ whole genome shotgun (WGS) entry which is preliminary data.</text>
</comment>
<keyword evidence="3 5" id="KW-0067">ATP-binding</keyword>
<dbReference type="SUPFAM" id="SSF55931">
    <property type="entry name" value="Glutamine synthetase/guanido kinase"/>
    <property type="match status" value="1"/>
</dbReference>
<organism evidence="6 7">
    <name type="scientific">Actinoplanes octamycinicus</name>
    <dbReference type="NCBI Taxonomy" id="135948"/>
    <lineage>
        <taxon>Bacteria</taxon>
        <taxon>Bacillati</taxon>
        <taxon>Actinomycetota</taxon>
        <taxon>Actinomycetes</taxon>
        <taxon>Micromonosporales</taxon>
        <taxon>Micromonosporaceae</taxon>
        <taxon>Actinoplanes</taxon>
    </lineage>
</organism>
<gene>
    <name evidence="6" type="ORF">BJY16_005178</name>
</gene>